<evidence type="ECO:0000313" key="3">
    <source>
        <dbReference type="Proteomes" id="UP001438953"/>
    </source>
</evidence>
<accession>A0ABV1SCX0</accession>
<proteinExistence type="predicted"/>
<reference evidence="2 3" key="2">
    <citation type="submission" date="2024-06" db="EMBL/GenBank/DDBJ databases">
        <title>Thioclava kandeliae sp. nov. from a rhizosphere soil sample of Kandelia candel in a mangrove.</title>
        <authorList>
            <person name="Mu T."/>
        </authorList>
    </citation>
    <scope>NUCLEOTIDE SEQUENCE [LARGE SCALE GENOMIC DNA]</scope>
    <source>
        <strain evidence="2 3">CPCC 100088</strain>
    </source>
</reference>
<feature type="domain" description="YitH/HolE acetyltransferase (GNAT)" evidence="1">
    <location>
        <begin position="147"/>
        <end position="259"/>
    </location>
</feature>
<evidence type="ECO:0000313" key="2">
    <source>
        <dbReference type="EMBL" id="MER5170769.1"/>
    </source>
</evidence>
<dbReference type="Gene3D" id="3.40.630.90">
    <property type="match status" value="1"/>
</dbReference>
<dbReference type="PANTHER" id="PTHR47237">
    <property type="entry name" value="SLL0310 PROTEIN"/>
    <property type="match status" value="1"/>
</dbReference>
<dbReference type="EMBL" id="JAYWLC010000002">
    <property type="protein sequence ID" value="MER5170769.1"/>
    <property type="molecule type" value="Genomic_DNA"/>
</dbReference>
<gene>
    <name evidence="2" type="ORF">VSX56_03190</name>
</gene>
<name>A0ABV1SCX0_9RHOB</name>
<comment type="caution">
    <text evidence="2">The sequence shown here is derived from an EMBL/GenBank/DDBJ whole genome shotgun (WGS) entry which is preliminary data.</text>
</comment>
<evidence type="ECO:0000259" key="1">
    <source>
        <dbReference type="Pfam" id="PF18014"/>
    </source>
</evidence>
<reference evidence="2 3" key="1">
    <citation type="submission" date="2024-01" db="EMBL/GenBank/DDBJ databases">
        <authorList>
            <person name="Deng Y."/>
            <person name="Su J."/>
        </authorList>
    </citation>
    <scope>NUCLEOTIDE SEQUENCE [LARGE SCALE GENOMIC DNA]</scope>
    <source>
        <strain evidence="2 3">CPCC 100088</strain>
    </source>
</reference>
<dbReference type="SUPFAM" id="SSF55729">
    <property type="entry name" value="Acyl-CoA N-acyltransferases (Nat)"/>
    <property type="match status" value="1"/>
</dbReference>
<keyword evidence="3" id="KW-1185">Reference proteome</keyword>
<dbReference type="InterPro" id="IPR016181">
    <property type="entry name" value="Acyl_CoA_acyltransferase"/>
</dbReference>
<dbReference type="PANTHER" id="PTHR47237:SF2">
    <property type="entry name" value="BLL4206 PROTEIN"/>
    <property type="match status" value="1"/>
</dbReference>
<dbReference type="RefSeq" id="WP_350934803.1">
    <property type="nucleotide sequence ID" value="NZ_JAYWLC010000002.1"/>
</dbReference>
<organism evidence="2 3">
    <name type="scientific">Thioclava kandeliae</name>
    <dbReference type="NCBI Taxonomy" id="3070818"/>
    <lineage>
        <taxon>Bacteria</taxon>
        <taxon>Pseudomonadati</taxon>
        <taxon>Pseudomonadota</taxon>
        <taxon>Alphaproteobacteria</taxon>
        <taxon>Rhodobacterales</taxon>
        <taxon>Paracoccaceae</taxon>
        <taxon>Thioclava</taxon>
    </lineage>
</organism>
<protein>
    <recommendedName>
        <fullName evidence="1">YitH/HolE acetyltransferase (GNAT) domain-containing protein</fullName>
    </recommendedName>
</protein>
<dbReference type="Pfam" id="PF18014">
    <property type="entry name" value="Acetyltransf_18"/>
    <property type="match status" value="1"/>
</dbReference>
<dbReference type="Proteomes" id="UP001438953">
    <property type="component" value="Unassembled WGS sequence"/>
</dbReference>
<dbReference type="InterPro" id="IPR041496">
    <property type="entry name" value="YitH/HolE_GNAT"/>
</dbReference>
<sequence>MGFEHLEALHGLSVSLGWPHRRADWETNLQIGHGIVAVDALDRVHGSAMYFPYQGDLASIGMVIAHPKLARTSLFGTLAHEMIDRSTRSRSTRGVFLNACKNDVASYRDLGMRADLPVYKYEGILPCDFSIAREVRKAEAQDLQAIYALDGESYEADRRALLAVLADRSDCYVIEARGQITGFGMRRRFGRGTLIGPVTATGSQDAIRLTTSLMAGLAGRFVRLDTRLEEGPYTEFLTALGLKATPDVTTMSDGQPKFHPQSFAISSHSTG</sequence>
<dbReference type="InterPro" id="IPR052729">
    <property type="entry name" value="Acyl/Acetyltrans_Enzymes"/>
</dbReference>